<evidence type="ECO:0008006" key="2">
    <source>
        <dbReference type="Google" id="ProtNLM"/>
    </source>
</evidence>
<protein>
    <recommendedName>
        <fullName evidence="2">Secreted protein</fullName>
    </recommendedName>
</protein>
<proteinExistence type="predicted"/>
<dbReference type="EMBL" id="CP163444">
    <property type="protein sequence ID" value="XDQ73473.1"/>
    <property type="molecule type" value="Genomic_DNA"/>
</dbReference>
<dbReference type="AlphaFoldDB" id="A0AB39T495"/>
<gene>
    <name evidence="1" type="ORF">AB5J54_24485</name>
</gene>
<dbReference type="PROSITE" id="PS51257">
    <property type="entry name" value="PROKAR_LIPOPROTEIN"/>
    <property type="match status" value="1"/>
</dbReference>
<name>A0AB39T495_9ACTN</name>
<sequence length="291" mass="32180">MKHLLVRAGAVVAVVAAVTAGCSRPEPAAPPERELTQAEQLRISDADEVLIKRCMNRAGFSYWTSPRLSLEESREPGYVSDDVEWARKHGYGSRIAAAADRYRRTNPNGAYRQGLSAERRTAYDEALDGGRRARILSTKLPGGTATVRKRLGGCSEEAERKLYGDPDAWFRADKAVTNLQPLYVPRVLRDERFTTALAGWAACMRRAGLAYPDPTAARDAAARTRDFASETRTAVAEARCARETSLAAVARERQTHYLNALREQYGEELDAHRRLQRGAYERAAGITGARV</sequence>
<reference evidence="1" key="1">
    <citation type="submission" date="2024-07" db="EMBL/GenBank/DDBJ databases">
        <authorList>
            <person name="Yu S.T."/>
        </authorList>
    </citation>
    <scope>NUCLEOTIDE SEQUENCE</scope>
    <source>
        <strain evidence="1">R44</strain>
    </source>
</reference>
<dbReference type="RefSeq" id="WP_369146046.1">
    <property type="nucleotide sequence ID" value="NZ_CP163444.1"/>
</dbReference>
<evidence type="ECO:0000313" key="1">
    <source>
        <dbReference type="EMBL" id="XDQ73473.1"/>
    </source>
</evidence>
<organism evidence="1">
    <name type="scientific">Streptomyces sp. R44</name>
    <dbReference type="NCBI Taxonomy" id="3238633"/>
    <lineage>
        <taxon>Bacteria</taxon>
        <taxon>Bacillati</taxon>
        <taxon>Actinomycetota</taxon>
        <taxon>Actinomycetes</taxon>
        <taxon>Kitasatosporales</taxon>
        <taxon>Streptomycetaceae</taxon>
        <taxon>Streptomyces</taxon>
    </lineage>
</organism>
<accession>A0AB39T495</accession>